<evidence type="ECO:0000313" key="12">
    <source>
        <dbReference type="Proteomes" id="UP000187406"/>
    </source>
</evidence>
<dbReference type="PROSITE" id="PS50110">
    <property type="entry name" value="RESPONSE_REGULATORY"/>
    <property type="match status" value="1"/>
</dbReference>
<dbReference type="GO" id="GO:0000155">
    <property type="term" value="F:phosphorelay sensor kinase activity"/>
    <property type="evidence" value="ECO:0007669"/>
    <property type="project" value="InterPro"/>
</dbReference>
<dbReference type="InterPro" id="IPR005467">
    <property type="entry name" value="His_kinase_dom"/>
</dbReference>
<keyword evidence="4" id="KW-0675">Receptor</keyword>
<keyword evidence="7" id="KW-0812">Transmembrane</keyword>
<feature type="region of interest" description="Disordered" evidence="6">
    <location>
        <begin position="965"/>
        <end position="985"/>
    </location>
</feature>
<evidence type="ECO:0000259" key="9">
    <source>
        <dbReference type="PROSITE" id="PS50109"/>
    </source>
</evidence>
<keyword evidence="3 5" id="KW-0597">Phosphoprotein</keyword>
<evidence type="ECO:0000256" key="7">
    <source>
        <dbReference type="SAM" id="Phobius"/>
    </source>
</evidence>
<feature type="domain" description="Response regulatory" evidence="10">
    <location>
        <begin position="1002"/>
        <end position="1132"/>
    </location>
</feature>
<dbReference type="InterPro" id="IPR001789">
    <property type="entry name" value="Sig_transdc_resp-reg_receiver"/>
</dbReference>
<feature type="domain" description="Histidine kinase" evidence="9">
    <location>
        <begin position="392"/>
        <end position="658"/>
    </location>
</feature>
<organism evidence="11 12">
    <name type="scientific">Cephalotus follicularis</name>
    <name type="common">Albany pitcher plant</name>
    <dbReference type="NCBI Taxonomy" id="3775"/>
    <lineage>
        <taxon>Eukaryota</taxon>
        <taxon>Viridiplantae</taxon>
        <taxon>Streptophyta</taxon>
        <taxon>Embryophyta</taxon>
        <taxon>Tracheophyta</taxon>
        <taxon>Spermatophyta</taxon>
        <taxon>Magnoliopsida</taxon>
        <taxon>eudicotyledons</taxon>
        <taxon>Gunneridae</taxon>
        <taxon>Pentapetalae</taxon>
        <taxon>rosids</taxon>
        <taxon>fabids</taxon>
        <taxon>Oxalidales</taxon>
        <taxon>Cephalotaceae</taxon>
        <taxon>Cephalotus</taxon>
    </lineage>
</organism>
<dbReference type="InterPro" id="IPR036890">
    <property type="entry name" value="HATPase_C_sf"/>
</dbReference>
<dbReference type="SMART" id="SM00448">
    <property type="entry name" value="REC"/>
    <property type="match status" value="1"/>
</dbReference>
<comment type="caution">
    <text evidence="11">The sequence shown here is derived from an EMBL/GenBank/DDBJ whole genome shotgun (WGS) entry which is preliminary data.</text>
</comment>
<dbReference type="InterPro" id="IPR003594">
    <property type="entry name" value="HATPase_dom"/>
</dbReference>
<dbReference type="InParanoid" id="A0A1Q3D4F6"/>
<evidence type="ECO:0000256" key="4">
    <source>
        <dbReference type="ARBA" id="ARBA00023170"/>
    </source>
</evidence>
<dbReference type="InterPro" id="IPR003661">
    <property type="entry name" value="HisK_dim/P_dom"/>
</dbReference>
<feature type="non-terminal residue" evidence="11">
    <location>
        <position position="1132"/>
    </location>
</feature>
<dbReference type="SMART" id="SM00387">
    <property type="entry name" value="HATPase_c"/>
    <property type="match status" value="1"/>
</dbReference>
<evidence type="ECO:0000256" key="5">
    <source>
        <dbReference type="PROSITE-ProRule" id="PRU00169"/>
    </source>
</evidence>
<sequence length="1132" mass="126137">AFSVLLLPSLMIPYWFKMTKCIESYVDLSTQNFHSVLLSEIESTTKLLHPINSSATNLARVLSSSLNQSEPSFFEVVINIFLHVAPLLFQAVSITPYISQISYIGIGGIFFSFFIDGNQTVAVYSNSSFPSNARNKYNWYTQPVNRDIGMLYGEAVIYPQWNIVNTSWFLVALNSTYGYASLEPGWNGARDLLFHNTASVHGNEVVALGFSMKTLVDFFTGLDFHGGSFYLATNEGKVLVEGLPYTQMVLANNSISFKLLKQNDDQTGLVKTVACTPSNGTLRAYNILDIGEAMYKVYCLPIDIVGVQSARFPFFTKKKNGSNILVHQTSKFELSLLIIMVVIMVIFIFSFVFLMMRATQGDMHLHAALIKQMEGTQQAERKCVNKSVAFASTSHDIRAALAGITGLIEICYEEVAPRSDLETKLKQMEGCTKDLVGSLNSILDTSKIEAGKMQLDEEEFNMAQLLEDVVDLYHPVGMKKGVDVVLDPFDGSGHRYSHVKGDRGKLKQILCNLLSNAVKFTSNGHVTVTAWRRPKFENSILSSNQNGNLLIKCFSCLFHKNKKSMRDLEAVNAIRQYPNAMQFIFEVEDTGKGIPKDKRESVFENFVQVKQTYLGLGGTGLGLGVQSLVRLMGGEIGIVEKEIGKRGTCFRFNVYLTACETSSTDSTRGEAELGGDYMTGSTAQPAGLTVRTPTPSMRFMCSPSSRMNILSPKVSPKLEGSHVVLLIENEERRRISHKYMENLGINVSIVTQWEHLSTTLKKLKSNLNCNHTSHGSSEKSDVSWPSDHSSGPRLKNVPLSVIDETYQRLPFYKRKGTPAGFILILIDATAGPFPELYRAITDFKRGLHSTCCKVVWLDKPTSRNINLRGLEEEKLDSSDDILLKPFHGSRLYPVIKLLQEFGGALQQGILAKSKRESTIQGGKLSKSSSSSSAKNSPVGKIQEDDSSSDEECRNKVLLLGATETHGCSKSRNSPIRVNSPQHEEIQEEYRDLASDKPLRGKRVLIADDVNVLRKIAESNLKRLGVTFEVCKNGEEALELVRNGLRGLRKHNAPYTPPYDYILMDCEMPIMDGYEATRLIRNEEKHYNVRIPIIAVNSHTFGEEVSKTIETGKNVHLAKPINKEKLMKAIRDI</sequence>
<feature type="transmembrane region" description="Helical" evidence="7">
    <location>
        <begin position="334"/>
        <end position="356"/>
    </location>
</feature>
<evidence type="ECO:0000256" key="1">
    <source>
        <dbReference type="ARBA" id="ARBA00000085"/>
    </source>
</evidence>
<dbReference type="Proteomes" id="UP000187406">
    <property type="component" value="Unassembled WGS sequence"/>
</dbReference>
<dbReference type="Pfam" id="PF00072">
    <property type="entry name" value="Response_reg"/>
    <property type="match status" value="1"/>
</dbReference>
<dbReference type="PROSITE" id="PS50109">
    <property type="entry name" value="HIS_KIN"/>
    <property type="match status" value="1"/>
</dbReference>
<evidence type="ECO:0000256" key="8">
    <source>
        <dbReference type="SAM" id="SignalP"/>
    </source>
</evidence>
<dbReference type="Gene3D" id="3.40.50.2300">
    <property type="match status" value="1"/>
</dbReference>
<keyword evidence="7" id="KW-1133">Transmembrane helix</keyword>
<proteinExistence type="predicted"/>
<dbReference type="SUPFAM" id="SSF47384">
    <property type="entry name" value="Homodimeric domain of signal transducing histidine kinase"/>
    <property type="match status" value="1"/>
</dbReference>
<reference evidence="12" key="1">
    <citation type="submission" date="2016-04" db="EMBL/GenBank/DDBJ databases">
        <title>Cephalotus genome sequencing.</title>
        <authorList>
            <person name="Fukushima K."/>
            <person name="Hasebe M."/>
            <person name="Fang X."/>
        </authorList>
    </citation>
    <scope>NUCLEOTIDE SEQUENCE [LARGE SCALE GENOMIC DNA]</scope>
    <source>
        <strain evidence="12">cv. St1</strain>
    </source>
</reference>
<evidence type="ECO:0000259" key="10">
    <source>
        <dbReference type="PROSITE" id="PS50110"/>
    </source>
</evidence>
<feature type="region of interest" description="Disordered" evidence="6">
    <location>
        <begin position="770"/>
        <end position="791"/>
    </location>
</feature>
<evidence type="ECO:0000256" key="6">
    <source>
        <dbReference type="SAM" id="MobiDB-lite"/>
    </source>
</evidence>
<keyword evidence="7" id="KW-0472">Membrane</keyword>
<dbReference type="EC" id="2.7.13.3" evidence="2"/>
<feature type="transmembrane region" description="Helical" evidence="7">
    <location>
        <begin position="97"/>
        <end position="115"/>
    </location>
</feature>
<feature type="compositionally biased region" description="Polar residues" evidence="6">
    <location>
        <begin position="965"/>
        <end position="980"/>
    </location>
</feature>
<dbReference type="CDD" id="cd00082">
    <property type="entry name" value="HisKA"/>
    <property type="match status" value="1"/>
</dbReference>
<dbReference type="Gene3D" id="3.30.565.10">
    <property type="entry name" value="Histidine kinase-like ATPase, C-terminal domain"/>
    <property type="match status" value="1"/>
</dbReference>
<accession>A0A1Q3D4F6</accession>
<dbReference type="Gene3D" id="1.10.287.130">
    <property type="match status" value="1"/>
</dbReference>
<dbReference type="EMBL" id="BDDD01004290">
    <property type="protein sequence ID" value="GAV87387.1"/>
    <property type="molecule type" value="Genomic_DNA"/>
</dbReference>
<gene>
    <name evidence="11" type="ORF">CFOL_v3_30813</name>
</gene>
<feature type="modified residue" description="4-aspartylphosphate" evidence="5">
    <location>
        <position position="1064"/>
    </location>
</feature>
<evidence type="ECO:0000256" key="3">
    <source>
        <dbReference type="ARBA" id="ARBA00022553"/>
    </source>
</evidence>
<evidence type="ECO:0000313" key="11">
    <source>
        <dbReference type="EMBL" id="GAV87387.1"/>
    </source>
</evidence>
<dbReference type="FunCoup" id="A0A1Q3D4F6">
    <property type="interactions" value="5"/>
</dbReference>
<feature type="compositionally biased region" description="Low complexity" evidence="6">
    <location>
        <begin position="923"/>
        <end position="936"/>
    </location>
</feature>
<dbReference type="SUPFAM" id="SSF55874">
    <property type="entry name" value="ATPase domain of HSP90 chaperone/DNA topoisomerase II/histidine kinase"/>
    <property type="match status" value="1"/>
</dbReference>
<name>A0A1Q3D4F6_CEPFO</name>
<dbReference type="Pfam" id="PF02518">
    <property type="entry name" value="HATPase_c"/>
    <property type="match status" value="1"/>
</dbReference>
<comment type="catalytic activity">
    <reaction evidence="1">
        <text>ATP + protein L-histidine = ADP + protein N-phospho-L-histidine.</text>
        <dbReference type="EC" id="2.7.13.3"/>
    </reaction>
</comment>
<dbReference type="OrthoDB" id="60033at2759"/>
<dbReference type="PANTHER" id="PTHR43719:SF75">
    <property type="entry name" value="HISTIDINE KINASE CKI1"/>
    <property type="match status" value="1"/>
</dbReference>
<dbReference type="CDD" id="cd17546">
    <property type="entry name" value="REC_hyHK_CKI1_RcsC-like"/>
    <property type="match status" value="1"/>
</dbReference>
<dbReference type="AlphaFoldDB" id="A0A1Q3D4F6"/>
<evidence type="ECO:0000256" key="2">
    <source>
        <dbReference type="ARBA" id="ARBA00012438"/>
    </source>
</evidence>
<dbReference type="InterPro" id="IPR050956">
    <property type="entry name" value="2C_system_His_kinase"/>
</dbReference>
<dbReference type="PANTHER" id="PTHR43719">
    <property type="entry name" value="TWO-COMPONENT HISTIDINE KINASE"/>
    <property type="match status" value="1"/>
</dbReference>
<feature type="chain" id="PRO_5011981249" description="histidine kinase" evidence="8">
    <location>
        <begin position="22"/>
        <end position="1132"/>
    </location>
</feature>
<protein>
    <recommendedName>
        <fullName evidence="2">histidine kinase</fullName>
        <ecNumber evidence="2">2.7.13.3</ecNumber>
    </recommendedName>
</protein>
<dbReference type="InterPro" id="IPR011006">
    <property type="entry name" value="CheY-like_superfamily"/>
</dbReference>
<keyword evidence="12" id="KW-1185">Reference proteome</keyword>
<dbReference type="InterPro" id="IPR036097">
    <property type="entry name" value="HisK_dim/P_sf"/>
</dbReference>
<feature type="region of interest" description="Disordered" evidence="6">
    <location>
        <begin position="920"/>
        <end position="949"/>
    </location>
</feature>
<dbReference type="SMART" id="SM00388">
    <property type="entry name" value="HisKA"/>
    <property type="match status" value="1"/>
</dbReference>
<dbReference type="STRING" id="3775.A0A1Q3D4F6"/>
<dbReference type="Pfam" id="PF00512">
    <property type="entry name" value="HisKA"/>
    <property type="match status" value="1"/>
</dbReference>
<feature type="signal peptide" evidence="8">
    <location>
        <begin position="1"/>
        <end position="21"/>
    </location>
</feature>
<keyword evidence="8" id="KW-0732">Signal</keyword>
<dbReference type="SUPFAM" id="SSF52172">
    <property type="entry name" value="CheY-like"/>
    <property type="match status" value="1"/>
</dbReference>
<feature type="non-terminal residue" evidence="11">
    <location>
        <position position="1"/>
    </location>
</feature>